<keyword evidence="1" id="KW-1133">Transmembrane helix</keyword>
<feature type="transmembrane region" description="Helical" evidence="1">
    <location>
        <begin position="97"/>
        <end position="117"/>
    </location>
</feature>
<protein>
    <submittedName>
        <fullName evidence="2">Uncharacterized protein</fullName>
    </submittedName>
</protein>
<accession>A0A382RCJ6</accession>
<sequence length="118" mass="13144">MPPTTLEDLFSSPGFLAIFFAILLTIANIVVGVSIHSRDQREKGYRIHRLLFGAVIISYAMFLFHLHQIARTSIFANIIFGYLLLAVPFSRRFNVTLHAVVASVGLVLITVVAVFNLI</sequence>
<reference evidence="2" key="1">
    <citation type="submission" date="2018-05" db="EMBL/GenBank/DDBJ databases">
        <authorList>
            <person name="Lanie J.A."/>
            <person name="Ng W.-L."/>
            <person name="Kazmierczak K.M."/>
            <person name="Andrzejewski T.M."/>
            <person name="Davidsen T.M."/>
            <person name="Wayne K.J."/>
            <person name="Tettelin H."/>
            <person name="Glass J.I."/>
            <person name="Rusch D."/>
            <person name="Podicherti R."/>
            <person name="Tsui H.-C.T."/>
            <person name="Winkler M.E."/>
        </authorList>
    </citation>
    <scope>NUCLEOTIDE SEQUENCE</scope>
</reference>
<proteinExistence type="predicted"/>
<feature type="transmembrane region" description="Helical" evidence="1">
    <location>
        <begin position="15"/>
        <end position="35"/>
    </location>
</feature>
<dbReference type="EMBL" id="UINC01120052">
    <property type="protein sequence ID" value="SVC94281.1"/>
    <property type="molecule type" value="Genomic_DNA"/>
</dbReference>
<keyword evidence="1" id="KW-0812">Transmembrane</keyword>
<dbReference type="AlphaFoldDB" id="A0A382RCJ6"/>
<keyword evidence="1" id="KW-0472">Membrane</keyword>
<gene>
    <name evidence="2" type="ORF">METZ01_LOCUS347135</name>
</gene>
<feature type="transmembrane region" description="Helical" evidence="1">
    <location>
        <begin position="72"/>
        <end position="90"/>
    </location>
</feature>
<name>A0A382RCJ6_9ZZZZ</name>
<organism evidence="2">
    <name type="scientific">marine metagenome</name>
    <dbReference type="NCBI Taxonomy" id="408172"/>
    <lineage>
        <taxon>unclassified sequences</taxon>
        <taxon>metagenomes</taxon>
        <taxon>ecological metagenomes</taxon>
    </lineage>
</organism>
<evidence type="ECO:0000256" key="1">
    <source>
        <dbReference type="SAM" id="Phobius"/>
    </source>
</evidence>
<evidence type="ECO:0000313" key="2">
    <source>
        <dbReference type="EMBL" id="SVC94281.1"/>
    </source>
</evidence>
<feature type="transmembrane region" description="Helical" evidence="1">
    <location>
        <begin position="47"/>
        <end position="66"/>
    </location>
</feature>